<evidence type="ECO:0000313" key="6">
    <source>
        <dbReference type="EMBL" id="MEC5425809.1"/>
    </source>
</evidence>
<dbReference type="Pfam" id="PF00296">
    <property type="entry name" value="Bac_luciferase"/>
    <property type="match status" value="1"/>
</dbReference>
<evidence type="ECO:0000256" key="4">
    <source>
        <dbReference type="ARBA" id="ARBA00023033"/>
    </source>
</evidence>
<dbReference type="RefSeq" id="WP_327609344.1">
    <property type="nucleotide sequence ID" value="NZ_JARZFX010000020.1"/>
</dbReference>
<accession>A0ABU6KMM1</accession>
<evidence type="ECO:0000256" key="1">
    <source>
        <dbReference type="ARBA" id="ARBA00022630"/>
    </source>
</evidence>
<keyword evidence="7" id="KW-1185">Reference proteome</keyword>
<keyword evidence="4" id="KW-0503">Monooxygenase</keyword>
<evidence type="ECO:0000259" key="5">
    <source>
        <dbReference type="Pfam" id="PF00296"/>
    </source>
</evidence>
<dbReference type="PANTHER" id="PTHR30011">
    <property type="entry name" value="ALKANESULFONATE MONOOXYGENASE-RELATED"/>
    <property type="match status" value="1"/>
</dbReference>
<dbReference type="Proteomes" id="UP001335737">
    <property type="component" value="Unassembled WGS sequence"/>
</dbReference>
<dbReference type="NCBIfam" id="TIGR03571">
    <property type="entry name" value="lucif_BA3436"/>
    <property type="match status" value="1"/>
</dbReference>
<dbReference type="InterPro" id="IPR036661">
    <property type="entry name" value="Luciferase-like_sf"/>
</dbReference>
<protein>
    <submittedName>
        <fullName evidence="6">LLM class oxidoreductase</fullName>
    </submittedName>
</protein>
<dbReference type="SUPFAM" id="SSF51679">
    <property type="entry name" value="Bacterial luciferase-like"/>
    <property type="match status" value="1"/>
</dbReference>
<keyword evidence="1" id="KW-0285">Flavoprotein</keyword>
<sequence>MENFQSHHGFSRTFKENKLTLGLIFPLEAYLGSFPTMDLDAQMKLAKKVEELGFAALFVRDSPLYDPNFGDVGGLYDPWMFLTYVAAHTDKIALGTSSIVTTLRHPLHTAKSAASLDIMSFQRFLFGAATGDRPIEFPAFKVNHNEKAALFRESIKVMKKVWKESFPQIQTESVDLTQGDIVPKPGLSDIPVFGTGYSGQSIEWLAQHTDGWLFYAQEVKGQRELIKKWQEAAGGFKPFAQAVSIDLSERPNEAPKPMSTGFRSGHKFLIDYLYAYQGAGVNHMMFSLKYGRRPAEEVIQELGEYVLPHFPTITM</sequence>
<dbReference type="PANTHER" id="PTHR30011:SF16">
    <property type="entry name" value="C2H2 FINGER DOMAIN TRANSCRIPTION FACTOR (EUROFUNG)-RELATED"/>
    <property type="match status" value="1"/>
</dbReference>
<keyword evidence="2" id="KW-0288">FMN</keyword>
<evidence type="ECO:0000256" key="3">
    <source>
        <dbReference type="ARBA" id="ARBA00023002"/>
    </source>
</evidence>
<evidence type="ECO:0000256" key="2">
    <source>
        <dbReference type="ARBA" id="ARBA00022643"/>
    </source>
</evidence>
<dbReference type="InterPro" id="IPR011251">
    <property type="entry name" value="Luciferase-like_dom"/>
</dbReference>
<dbReference type="InterPro" id="IPR051260">
    <property type="entry name" value="Diverse_substr_monoxygenases"/>
</dbReference>
<gene>
    <name evidence="6" type="ORF">QGM71_20310</name>
</gene>
<organism evidence="6 7">
    <name type="scientific">Virgibacillus tibetensis</name>
    <dbReference type="NCBI Taxonomy" id="3042313"/>
    <lineage>
        <taxon>Bacteria</taxon>
        <taxon>Bacillati</taxon>
        <taxon>Bacillota</taxon>
        <taxon>Bacilli</taxon>
        <taxon>Bacillales</taxon>
        <taxon>Bacillaceae</taxon>
        <taxon>Virgibacillus</taxon>
    </lineage>
</organism>
<reference evidence="6 7" key="1">
    <citation type="journal article" date="2024" name="Int. J. Syst. Evol. Microbiol.">
        <title>Virgibacillus tibetensis sp. nov., isolated from salt lake on the Tibetan Plateau of China.</title>
        <authorList>
            <person name="Phurbu D."/>
            <person name="Liu Z.-X."/>
            <person name="Wang R."/>
            <person name="Zheng Y.-Y."/>
            <person name="Liu H.-C."/>
            <person name="Zhou Y.-G."/>
            <person name="Yu Y.-J."/>
            <person name="Li A.-H."/>
        </authorList>
    </citation>
    <scope>NUCLEOTIDE SEQUENCE [LARGE SCALE GENOMIC DNA]</scope>
    <source>
        <strain evidence="6 7">C22-A2</strain>
    </source>
</reference>
<name>A0ABU6KMM1_9BACI</name>
<feature type="domain" description="Luciferase-like" evidence="5">
    <location>
        <begin position="37"/>
        <end position="233"/>
    </location>
</feature>
<comment type="caution">
    <text evidence="6">The sequence shown here is derived from an EMBL/GenBank/DDBJ whole genome shotgun (WGS) entry which is preliminary data.</text>
</comment>
<dbReference type="InterPro" id="IPR020020">
    <property type="entry name" value="Luciferase-type_oxidoreductase"/>
</dbReference>
<dbReference type="EMBL" id="JARZFX010000020">
    <property type="protein sequence ID" value="MEC5425809.1"/>
    <property type="molecule type" value="Genomic_DNA"/>
</dbReference>
<dbReference type="Gene3D" id="3.20.20.30">
    <property type="entry name" value="Luciferase-like domain"/>
    <property type="match status" value="1"/>
</dbReference>
<proteinExistence type="predicted"/>
<evidence type="ECO:0000313" key="7">
    <source>
        <dbReference type="Proteomes" id="UP001335737"/>
    </source>
</evidence>
<keyword evidence="3" id="KW-0560">Oxidoreductase</keyword>